<reference evidence="11" key="1">
    <citation type="journal article" date="2005" name="Nature">
        <title>Sequencing of Aspergillus nidulans and comparative analysis with A. fumigatus and A. oryzae.</title>
        <authorList>
            <person name="Galagan J.E."/>
            <person name="Calvo S.E."/>
            <person name="Cuomo C."/>
            <person name="Ma L.J."/>
            <person name="Wortman J.R."/>
            <person name="Batzoglou S."/>
            <person name="Lee S.I."/>
            <person name="Basturkmen M."/>
            <person name="Spevak C.C."/>
            <person name="Clutterbuck J."/>
            <person name="Kapitonov V."/>
            <person name="Jurka J."/>
            <person name="Scazzocchio C."/>
            <person name="Farman M."/>
            <person name="Butler J."/>
            <person name="Purcell S."/>
            <person name="Harris S."/>
            <person name="Braus G.H."/>
            <person name="Draht O."/>
            <person name="Busch S."/>
            <person name="D'Enfert C."/>
            <person name="Bouchier C."/>
            <person name="Goldman G.H."/>
            <person name="Bell-Pedersen D."/>
            <person name="Griffiths-Jones S."/>
            <person name="Doonan J.H."/>
            <person name="Yu J."/>
            <person name="Vienken K."/>
            <person name="Pain A."/>
            <person name="Freitag M."/>
            <person name="Selker E.U."/>
            <person name="Archer D.B."/>
            <person name="Penalva M.A."/>
            <person name="Oakley B.R."/>
            <person name="Momany M."/>
            <person name="Tanaka T."/>
            <person name="Kumagai T."/>
            <person name="Asai K."/>
            <person name="Machida M."/>
            <person name="Nierman W.C."/>
            <person name="Denning D.W."/>
            <person name="Caddick M."/>
            <person name="Hynes M."/>
            <person name="Paoletti M."/>
            <person name="Fischer R."/>
            <person name="Miller B."/>
            <person name="Dyer P."/>
            <person name="Sachs M.S."/>
            <person name="Osmani S.A."/>
            <person name="Birren B.W."/>
        </authorList>
    </citation>
    <scope>NUCLEOTIDE SEQUENCE [LARGE SCALE GENOMIC DNA]</scope>
    <source>
        <strain evidence="11">FGSC A4 / ATCC 38163 / CBS 112.46 / NRRL 194 / M139</strain>
    </source>
</reference>
<feature type="transmembrane region" description="Helical" evidence="8">
    <location>
        <begin position="198"/>
        <end position="217"/>
    </location>
</feature>
<dbReference type="AlphaFoldDB" id="Q5AR08"/>
<keyword evidence="4 8" id="KW-1133">Transmembrane helix</keyword>
<dbReference type="HOGENOM" id="CLU_035141_0_0_1"/>
<comment type="subcellular location">
    <subcellularLocation>
        <location evidence="1">Membrane</location>
        <topology evidence="1">Single-pass membrane protein</topology>
    </subcellularLocation>
</comment>
<evidence type="ECO:0000256" key="5">
    <source>
        <dbReference type="ARBA" id="ARBA00023136"/>
    </source>
</evidence>
<feature type="region of interest" description="Disordered" evidence="7">
    <location>
        <begin position="271"/>
        <end position="290"/>
    </location>
</feature>
<keyword evidence="2 6" id="KW-0728">SH3 domain</keyword>
<dbReference type="RefSeq" id="XP_682541.1">
    <property type="nucleotide sequence ID" value="XM_677449.1"/>
</dbReference>
<dbReference type="VEuPathDB" id="FungiDB:AN9272"/>
<feature type="compositionally biased region" description="Polar residues" evidence="7">
    <location>
        <begin position="488"/>
        <end position="500"/>
    </location>
</feature>
<feature type="region of interest" description="Disordered" evidence="7">
    <location>
        <begin position="389"/>
        <end position="415"/>
    </location>
</feature>
<evidence type="ECO:0000256" key="4">
    <source>
        <dbReference type="ARBA" id="ARBA00022989"/>
    </source>
</evidence>
<dbReference type="Proteomes" id="UP000000560">
    <property type="component" value="Chromosome VIII"/>
</dbReference>
<dbReference type="PROSITE" id="PS50002">
    <property type="entry name" value="SH3"/>
    <property type="match status" value="1"/>
</dbReference>
<evidence type="ECO:0000313" key="10">
    <source>
        <dbReference type="EMBL" id="CBF87304.1"/>
    </source>
</evidence>
<feature type="region of interest" description="Disordered" evidence="7">
    <location>
        <begin position="125"/>
        <end position="193"/>
    </location>
</feature>
<evidence type="ECO:0000256" key="7">
    <source>
        <dbReference type="SAM" id="MobiDB-lite"/>
    </source>
</evidence>
<dbReference type="PANTHER" id="PTHR15549">
    <property type="entry name" value="PAIRED IMMUNOGLOBULIN-LIKE TYPE 2 RECEPTOR"/>
    <property type="match status" value="1"/>
</dbReference>
<dbReference type="OrthoDB" id="5340910at2759"/>
<feature type="compositionally biased region" description="Basic and acidic residues" evidence="7">
    <location>
        <begin position="473"/>
        <end position="485"/>
    </location>
</feature>
<evidence type="ECO:0000256" key="6">
    <source>
        <dbReference type="PROSITE-ProRule" id="PRU00192"/>
    </source>
</evidence>
<feature type="compositionally biased region" description="Basic and acidic residues" evidence="7">
    <location>
        <begin position="18"/>
        <end position="27"/>
    </location>
</feature>
<evidence type="ECO:0000313" key="11">
    <source>
        <dbReference type="Proteomes" id="UP000000560"/>
    </source>
</evidence>
<dbReference type="SUPFAM" id="SSF50044">
    <property type="entry name" value="SH3-domain"/>
    <property type="match status" value="1"/>
</dbReference>
<feature type="region of interest" description="Disordered" evidence="7">
    <location>
        <begin position="1"/>
        <end position="103"/>
    </location>
</feature>
<gene>
    <name evidence="10" type="ORF">ANIA_09272</name>
</gene>
<keyword evidence="11" id="KW-1185">Reference proteome</keyword>
<dbReference type="OMA" id="RFYRQHS"/>
<feature type="compositionally biased region" description="Polar residues" evidence="7">
    <location>
        <begin position="166"/>
        <end position="193"/>
    </location>
</feature>
<sequence>MTPATARLFPKAPISKATRGEPLDRSYDNAAYRLPDNAAAGAASSPGEATGQTGPAVNADARPNPPGPESTIEAAKLQGTFNEVPAPVQPPSVPLDAQAEPREGQVPQIDMATSIATATTSISFSTSSTTSSSTLSLTSSLTSTTTISLTSSTSTTRATLHTTSLPMTTHSSLPTPSGSHPTSSESQSSARMTPGSQAGIVVSILTLAFVLIALINWRLHRRKRALQTAILGEKYRPPPNKQNSIYKFASNLYTSSTLTLVNVAEMFKHQSRDSQGSISGRSSSIYSRQPTPFPTLSQADLLGSYRGGLWRNRVYDAASRMYFALSSVANMAMDKVKSVPQKQKSAAIRRSRESYEYGFSEDYLHIPPPEPAALRGVVSRLHSNSSSALRSITRKFNPPRPPTDTASPTWCSTNSPSPCLEEYDRNTPSQQFQGLCEDADIQDLVKVRSVSSGMVAMSNPADISVDSLAGRLSGEKERQPQHSPEESLPTQDPSKNNLSKPQLKLGQSAIQREISPVKLSTVQMFRVEMAFVPRNDGHMEVSEGQLVRLEQKFDDGWAWCTVVETGMQGLIPRACLSTWPLKEHRPYTPSSICSDRGPGSTTSLSPTDSQSVRFYQRHSPGTSKSGLGSKPPSVK</sequence>
<proteinExistence type="predicted"/>
<dbReference type="GO" id="GO:0071944">
    <property type="term" value="C:cell periphery"/>
    <property type="evidence" value="ECO:0007669"/>
    <property type="project" value="UniProtKB-ARBA"/>
</dbReference>
<feature type="domain" description="SH3" evidence="9">
    <location>
        <begin position="520"/>
        <end position="581"/>
    </location>
</feature>
<dbReference type="InterPro" id="IPR036028">
    <property type="entry name" value="SH3-like_dom_sf"/>
</dbReference>
<evidence type="ECO:0000256" key="3">
    <source>
        <dbReference type="ARBA" id="ARBA00022692"/>
    </source>
</evidence>
<dbReference type="InParanoid" id="Q5AR08"/>
<accession>Q5AR08</accession>
<feature type="region of interest" description="Disordered" evidence="7">
    <location>
        <begin position="472"/>
        <end position="502"/>
    </location>
</feature>
<dbReference type="KEGG" id="ani:ANIA_09272"/>
<organism evidence="10 11">
    <name type="scientific">Emericella nidulans (strain FGSC A4 / ATCC 38163 / CBS 112.46 / NRRL 194 / M139)</name>
    <name type="common">Aspergillus nidulans</name>
    <dbReference type="NCBI Taxonomy" id="227321"/>
    <lineage>
        <taxon>Eukaryota</taxon>
        <taxon>Fungi</taxon>
        <taxon>Dikarya</taxon>
        <taxon>Ascomycota</taxon>
        <taxon>Pezizomycotina</taxon>
        <taxon>Eurotiomycetes</taxon>
        <taxon>Eurotiomycetidae</taxon>
        <taxon>Eurotiales</taxon>
        <taxon>Aspergillaceae</taxon>
        <taxon>Aspergillus</taxon>
        <taxon>Aspergillus subgen. Nidulantes</taxon>
    </lineage>
</organism>
<accession>C8VQC0</accession>
<evidence type="ECO:0000256" key="2">
    <source>
        <dbReference type="ARBA" id="ARBA00022443"/>
    </source>
</evidence>
<feature type="region of interest" description="Disordered" evidence="7">
    <location>
        <begin position="587"/>
        <end position="635"/>
    </location>
</feature>
<evidence type="ECO:0000259" key="9">
    <source>
        <dbReference type="PROSITE" id="PS50002"/>
    </source>
</evidence>
<evidence type="ECO:0000256" key="1">
    <source>
        <dbReference type="ARBA" id="ARBA00004167"/>
    </source>
</evidence>
<dbReference type="GO" id="GO:0016020">
    <property type="term" value="C:membrane"/>
    <property type="evidence" value="ECO:0007669"/>
    <property type="project" value="UniProtKB-SubCell"/>
</dbReference>
<keyword evidence="3 8" id="KW-0812">Transmembrane</keyword>
<dbReference type="GeneID" id="2867808"/>
<dbReference type="Gene3D" id="2.30.30.40">
    <property type="entry name" value="SH3 Domains"/>
    <property type="match status" value="1"/>
</dbReference>
<feature type="compositionally biased region" description="Low complexity" evidence="7">
    <location>
        <begin position="273"/>
        <end position="289"/>
    </location>
</feature>
<keyword evidence="5 8" id="KW-0472">Membrane</keyword>
<evidence type="ECO:0000256" key="8">
    <source>
        <dbReference type="SAM" id="Phobius"/>
    </source>
</evidence>
<feature type="compositionally biased region" description="Low complexity" evidence="7">
    <location>
        <begin position="125"/>
        <end position="165"/>
    </location>
</feature>
<dbReference type="PANTHER" id="PTHR15549:SF26">
    <property type="entry name" value="AXIAL BUDDING PATTERN PROTEIN 2-RELATED"/>
    <property type="match status" value="1"/>
</dbReference>
<dbReference type="EMBL" id="BN001308">
    <property type="protein sequence ID" value="CBF87304.1"/>
    <property type="molecule type" value="Genomic_DNA"/>
</dbReference>
<reference evidence="11" key="2">
    <citation type="journal article" date="2009" name="Fungal Genet. Biol.">
        <title>The 2008 update of the Aspergillus nidulans genome annotation: a community effort.</title>
        <authorList>
            <person name="Wortman J.R."/>
            <person name="Gilsenan J.M."/>
            <person name="Joardar V."/>
            <person name="Deegan J."/>
            <person name="Clutterbuck J."/>
            <person name="Andersen M.R."/>
            <person name="Archer D."/>
            <person name="Bencina M."/>
            <person name="Braus G."/>
            <person name="Coutinho P."/>
            <person name="von Dohren H."/>
            <person name="Doonan J."/>
            <person name="Driessen A.J."/>
            <person name="Durek P."/>
            <person name="Espeso E."/>
            <person name="Fekete E."/>
            <person name="Flipphi M."/>
            <person name="Estrada C.G."/>
            <person name="Geysens S."/>
            <person name="Goldman G."/>
            <person name="de Groot P.W."/>
            <person name="Hansen K."/>
            <person name="Harris S.D."/>
            <person name="Heinekamp T."/>
            <person name="Helmstaedt K."/>
            <person name="Henrissat B."/>
            <person name="Hofmann G."/>
            <person name="Homan T."/>
            <person name="Horio T."/>
            <person name="Horiuchi H."/>
            <person name="James S."/>
            <person name="Jones M."/>
            <person name="Karaffa L."/>
            <person name="Karanyi Z."/>
            <person name="Kato M."/>
            <person name="Keller N."/>
            <person name="Kelly D.E."/>
            <person name="Kiel J.A."/>
            <person name="Kim J.M."/>
            <person name="van der Klei I.J."/>
            <person name="Klis F.M."/>
            <person name="Kovalchuk A."/>
            <person name="Krasevec N."/>
            <person name="Kubicek C.P."/>
            <person name="Liu B."/>
            <person name="Maccabe A."/>
            <person name="Meyer V."/>
            <person name="Mirabito P."/>
            <person name="Miskei M."/>
            <person name="Mos M."/>
            <person name="Mullins J."/>
            <person name="Nelson D.R."/>
            <person name="Nielsen J."/>
            <person name="Oakley B.R."/>
            <person name="Osmani S.A."/>
            <person name="Pakula T."/>
            <person name="Paszewski A."/>
            <person name="Paulsen I."/>
            <person name="Pilsyk S."/>
            <person name="Pocsi I."/>
            <person name="Punt P.J."/>
            <person name="Ram A.F."/>
            <person name="Ren Q."/>
            <person name="Robellet X."/>
            <person name="Robson G."/>
            <person name="Seiboth B."/>
            <person name="van Solingen P."/>
            <person name="Specht T."/>
            <person name="Sun J."/>
            <person name="Taheri-Talesh N."/>
            <person name="Takeshita N."/>
            <person name="Ussery D."/>
            <person name="vanKuyk P.A."/>
            <person name="Visser H."/>
            <person name="van de Vondervoort P.J."/>
            <person name="de Vries R.P."/>
            <person name="Walton J."/>
            <person name="Xiang X."/>
            <person name="Xiong Y."/>
            <person name="Zeng A.P."/>
            <person name="Brandt B.W."/>
            <person name="Cornell M.J."/>
            <person name="van den Hondel C.A."/>
            <person name="Visser J."/>
            <person name="Oliver S.G."/>
            <person name="Turner G."/>
        </authorList>
    </citation>
    <scope>GENOME REANNOTATION</scope>
    <source>
        <strain evidence="11">FGSC A4 / ATCC 38163 / CBS 112.46 / NRRL 194 / M139</strain>
    </source>
</reference>
<dbReference type="InterPro" id="IPR001452">
    <property type="entry name" value="SH3_domain"/>
</dbReference>
<feature type="compositionally biased region" description="Polar residues" evidence="7">
    <location>
        <begin position="588"/>
        <end position="626"/>
    </location>
</feature>
<dbReference type="SMART" id="SM00326">
    <property type="entry name" value="SH3"/>
    <property type="match status" value="1"/>
</dbReference>
<feature type="compositionally biased region" description="Polar residues" evidence="7">
    <location>
        <begin position="404"/>
        <end position="415"/>
    </location>
</feature>
<dbReference type="InterPro" id="IPR051694">
    <property type="entry name" value="Immunoregulatory_rcpt-like"/>
</dbReference>
<name>Q5AR08_EMENI</name>
<protein>
    <recommendedName>
        <fullName evidence="9">SH3 domain-containing protein</fullName>
    </recommendedName>
</protein>
<feature type="compositionally biased region" description="Low complexity" evidence="7">
    <location>
        <begin position="38"/>
        <end position="49"/>
    </location>
</feature>